<feature type="compositionally biased region" description="Low complexity" evidence="1">
    <location>
        <begin position="544"/>
        <end position="555"/>
    </location>
</feature>
<dbReference type="EMBL" id="MU856946">
    <property type="protein sequence ID" value="KAK4153265.1"/>
    <property type="molecule type" value="Genomic_DNA"/>
</dbReference>
<sequence>MTLKARNPGDRARRAHKLQARKQDAVYKASTALPVSTASTPVPAPIAPAAPLLRIPRARYYTLLPHCGTCHGVIEEGEDVVALWGNDNNTEFWSCSGLFSFPGLDGDHAWASGCDHCRDFSHCSGYGERGSPNSPGLLHHLPRQLPRPRRPWTDLDPGDMEHPGARDGSIELDRRFAMSRDVVNKLAVEAGFPQFLRCPTEVLEMIRLQDPQTWFWRAVSTMTLAADLAKMPTSAKRTVPLAEVQSWQRGGQLTWTTKASTKGSSSRRDTVLITVDAHGIQSVERLRSLPARSNPPRRGPEGEQTAFIAVQVSCLREVKASLKDGLLRLNRLPYLPRGAPSTGPWDFVPWNRPLPAVWDTPYNAFVMEWSQVPVIARAFELSAVTGLTVFYRKGSFVGIHVHDATHPSALPSFERLHPGLKRTVTWIHLPIAQAQDPIRVLKIRQYLKSGTNPHKPMVLLIRTALSGDIQIGHPPTTTTTTTAAPTTTNYKDATVPNPTTLFHGTPTPGRAVTFLGASSRHHHRGTGTAANSNLNFFPDDNDDTTTTPPVPTAVRDPLHYPPPREPYPSYSCASLEGVDRAQGDGG</sequence>
<feature type="region of interest" description="Disordered" evidence="1">
    <location>
        <begin position="519"/>
        <end position="586"/>
    </location>
</feature>
<feature type="region of interest" description="Disordered" evidence="1">
    <location>
        <begin position="142"/>
        <end position="167"/>
    </location>
</feature>
<organism evidence="2 3">
    <name type="scientific">Chaetomidium leptoderma</name>
    <dbReference type="NCBI Taxonomy" id="669021"/>
    <lineage>
        <taxon>Eukaryota</taxon>
        <taxon>Fungi</taxon>
        <taxon>Dikarya</taxon>
        <taxon>Ascomycota</taxon>
        <taxon>Pezizomycotina</taxon>
        <taxon>Sordariomycetes</taxon>
        <taxon>Sordariomycetidae</taxon>
        <taxon>Sordariales</taxon>
        <taxon>Chaetomiaceae</taxon>
        <taxon>Chaetomidium</taxon>
    </lineage>
</organism>
<gene>
    <name evidence="2" type="ORF">C8A00DRAFT_34037</name>
</gene>
<dbReference type="AlphaFoldDB" id="A0AAN6VL35"/>
<feature type="region of interest" description="Disordered" evidence="1">
    <location>
        <begin position="472"/>
        <end position="497"/>
    </location>
</feature>
<comment type="caution">
    <text evidence="2">The sequence shown here is derived from an EMBL/GenBank/DDBJ whole genome shotgun (WGS) entry which is preliminary data.</text>
</comment>
<dbReference type="Proteomes" id="UP001302745">
    <property type="component" value="Unassembled WGS sequence"/>
</dbReference>
<evidence type="ECO:0000313" key="3">
    <source>
        <dbReference type="Proteomes" id="UP001302745"/>
    </source>
</evidence>
<feature type="compositionally biased region" description="Basic and acidic residues" evidence="1">
    <location>
        <begin position="577"/>
        <end position="586"/>
    </location>
</feature>
<accession>A0AAN6VL35</accession>
<feature type="compositionally biased region" description="Low complexity" evidence="1">
    <location>
        <begin position="474"/>
        <end position="488"/>
    </location>
</feature>
<protein>
    <submittedName>
        <fullName evidence="2">Uncharacterized protein</fullName>
    </submittedName>
</protein>
<name>A0AAN6VL35_9PEZI</name>
<keyword evidence="3" id="KW-1185">Reference proteome</keyword>
<proteinExistence type="predicted"/>
<evidence type="ECO:0000313" key="2">
    <source>
        <dbReference type="EMBL" id="KAK4153265.1"/>
    </source>
</evidence>
<evidence type="ECO:0000256" key="1">
    <source>
        <dbReference type="SAM" id="MobiDB-lite"/>
    </source>
</evidence>
<reference evidence="2" key="1">
    <citation type="journal article" date="2023" name="Mol. Phylogenet. Evol.">
        <title>Genome-scale phylogeny and comparative genomics of the fungal order Sordariales.</title>
        <authorList>
            <person name="Hensen N."/>
            <person name="Bonometti L."/>
            <person name="Westerberg I."/>
            <person name="Brannstrom I.O."/>
            <person name="Guillou S."/>
            <person name="Cros-Aarteil S."/>
            <person name="Calhoun S."/>
            <person name="Haridas S."/>
            <person name="Kuo A."/>
            <person name="Mondo S."/>
            <person name="Pangilinan J."/>
            <person name="Riley R."/>
            <person name="LaButti K."/>
            <person name="Andreopoulos B."/>
            <person name="Lipzen A."/>
            <person name="Chen C."/>
            <person name="Yan M."/>
            <person name="Daum C."/>
            <person name="Ng V."/>
            <person name="Clum A."/>
            <person name="Steindorff A."/>
            <person name="Ohm R.A."/>
            <person name="Martin F."/>
            <person name="Silar P."/>
            <person name="Natvig D.O."/>
            <person name="Lalanne C."/>
            <person name="Gautier V."/>
            <person name="Ament-Velasquez S.L."/>
            <person name="Kruys A."/>
            <person name="Hutchinson M.I."/>
            <person name="Powell A.J."/>
            <person name="Barry K."/>
            <person name="Miller A.N."/>
            <person name="Grigoriev I.V."/>
            <person name="Debuchy R."/>
            <person name="Gladieux P."/>
            <person name="Hiltunen Thoren M."/>
            <person name="Johannesson H."/>
        </authorList>
    </citation>
    <scope>NUCLEOTIDE SEQUENCE</scope>
    <source>
        <strain evidence="2">CBS 538.74</strain>
    </source>
</reference>
<reference evidence="2" key="2">
    <citation type="submission" date="2023-05" db="EMBL/GenBank/DDBJ databases">
        <authorList>
            <consortium name="Lawrence Berkeley National Laboratory"/>
            <person name="Steindorff A."/>
            <person name="Hensen N."/>
            <person name="Bonometti L."/>
            <person name="Westerberg I."/>
            <person name="Brannstrom I.O."/>
            <person name="Guillou S."/>
            <person name="Cros-Aarteil S."/>
            <person name="Calhoun S."/>
            <person name="Haridas S."/>
            <person name="Kuo A."/>
            <person name="Mondo S."/>
            <person name="Pangilinan J."/>
            <person name="Riley R."/>
            <person name="Labutti K."/>
            <person name="Andreopoulos B."/>
            <person name="Lipzen A."/>
            <person name="Chen C."/>
            <person name="Yanf M."/>
            <person name="Daum C."/>
            <person name="Ng V."/>
            <person name="Clum A."/>
            <person name="Ohm R."/>
            <person name="Martin F."/>
            <person name="Silar P."/>
            <person name="Natvig D."/>
            <person name="Lalanne C."/>
            <person name="Gautier V."/>
            <person name="Ament-Velasquez S.L."/>
            <person name="Kruys A."/>
            <person name="Hutchinson M.I."/>
            <person name="Powell A.J."/>
            <person name="Barry K."/>
            <person name="Miller A.N."/>
            <person name="Grigoriev I.V."/>
            <person name="Debuchy R."/>
            <person name="Gladieux P."/>
            <person name="Thoren M.H."/>
            <person name="Johannesson H."/>
        </authorList>
    </citation>
    <scope>NUCLEOTIDE SEQUENCE</scope>
    <source>
        <strain evidence="2">CBS 538.74</strain>
    </source>
</reference>